<name>A0A1J7J4G1_9PEZI</name>
<dbReference type="Gene3D" id="2.60.40.790">
    <property type="match status" value="1"/>
</dbReference>
<dbReference type="AlphaFoldDB" id="A0A1J7J4G1"/>
<dbReference type="InterPro" id="IPR002068">
    <property type="entry name" value="A-crystallin/Hsp20_dom"/>
</dbReference>
<evidence type="ECO:0000256" key="4">
    <source>
        <dbReference type="SAM" id="MobiDB-lite"/>
    </source>
</evidence>
<feature type="domain" description="SHSP" evidence="5">
    <location>
        <begin position="46"/>
        <end position="223"/>
    </location>
</feature>
<dbReference type="Pfam" id="PF00011">
    <property type="entry name" value="HSP20"/>
    <property type="match status" value="1"/>
</dbReference>
<evidence type="ECO:0000256" key="1">
    <source>
        <dbReference type="ARBA" id="ARBA00023016"/>
    </source>
</evidence>
<dbReference type="STRING" id="1408157.A0A1J7J4G1"/>
<evidence type="ECO:0000256" key="2">
    <source>
        <dbReference type="PROSITE-ProRule" id="PRU00285"/>
    </source>
</evidence>
<accession>A0A1J7J4G1</accession>
<evidence type="ECO:0000259" key="5">
    <source>
        <dbReference type="PROSITE" id="PS01031"/>
    </source>
</evidence>
<dbReference type="Proteomes" id="UP000182658">
    <property type="component" value="Unassembled WGS sequence"/>
</dbReference>
<keyword evidence="1 6" id="KW-0346">Stress response</keyword>
<proteinExistence type="inferred from homology"/>
<sequence length="223" mass="24858">MSLFPRSIYSADPSFTPLFRLLDDFDNYRTEVQGTSGNGRKGGRGISARTFNPKFDVRETENTYELHGELPGIERENINIEFTEPQTIVISGHVERTYQSGTPPAGLLEGGAKSGGAITEGGEQHHTKPHKVTVEDEGSEKAEKQGKEQTAVTTKKDEQQQEQQQQPKEKYWVTERSVGEFSRTFSFPSRIDQEGVTASLVNGVLNVTVPKAKKHESRRIAIH</sequence>
<dbReference type="InterPro" id="IPR031107">
    <property type="entry name" value="Small_HSP"/>
</dbReference>
<reference evidence="6 7" key="1">
    <citation type="submission" date="2016-10" db="EMBL/GenBank/DDBJ databases">
        <title>Draft genome sequence of Coniochaeta ligniaria NRRL30616, a lignocellulolytic fungus for bioabatement of inhibitors in plant biomass hydrolysates.</title>
        <authorList>
            <consortium name="DOE Joint Genome Institute"/>
            <person name="Jimenez D.J."/>
            <person name="Hector R.E."/>
            <person name="Riley R."/>
            <person name="Sun H."/>
            <person name="Grigoriev I.V."/>
            <person name="Van Elsas J.D."/>
            <person name="Nichols N.N."/>
        </authorList>
    </citation>
    <scope>NUCLEOTIDE SEQUENCE [LARGE SCALE GENOMIC DNA]</scope>
    <source>
        <strain evidence="6 7">NRRL 30616</strain>
    </source>
</reference>
<evidence type="ECO:0000313" key="7">
    <source>
        <dbReference type="Proteomes" id="UP000182658"/>
    </source>
</evidence>
<feature type="region of interest" description="Disordered" evidence="4">
    <location>
        <begin position="99"/>
        <end position="170"/>
    </location>
</feature>
<dbReference type="InParanoid" id="A0A1J7J4G1"/>
<dbReference type="PROSITE" id="PS01031">
    <property type="entry name" value="SHSP"/>
    <property type="match status" value="1"/>
</dbReference>
<dbReference type="SUPFAM" id="SSF49764">
    <property type="entry name" value="HSP20-like chaperones"/>
    <property type="match status" value="1"/>
</dbReference>
<dbReference type="OrthoDB" id="1431247at2759"/>
<evidence type="ECO:0000313" key="6">
    <source>
        <dbReference type="EMBL" id="OIW34999.1"/>
    </source>
</evidence>
<protein>
    <submittedName>
        <fullName evidence="6">Heat shock protein 30</fullName>
    </submittedName>
</protein>
<dbReference type="PANTHER" id="PTHR11527">
    <property type="entry name" value="HEAT-SHOCK PROTEIN 20 FAMILY MEMBER"/>
    <property type="match status" value="1"/>
</dbReference>
<keyword evidence="7" id="KW-1185">Reference proteome</keyword>
<dbReference type="EMBL" id="KV875093">
    <property type="protein sequence ID" value="OIW34999.1"/>
    <property type="molecule type" value="Genomic_DNA"/>
</dbReference>
<gene>
    <name evidence="6" type="ORF">CONLIGDRAFT_567047</name>
</gene>
<organism evidence="6 7">
    <name type="scientific">Coniochaeta ligniaria NRRL 30616</name>
    <dbReference type="NCBI Taxonomy" id="1408157"/>
    <lineage>
        <taxon>Eukaryota</taxon>
        <taxon>Fungi</taxon>
        <taxon>Dikarya</taxon>
        <taxon>Ascomycota</taxon>
        <taxon>Pezizomycotina</taxon>
        <taxon>Sordariomycetes</taxon>
        <taxon>Sordariomycetidae</taxon>
        <taxon>Coniochaetales</taxon>
        <taxon>Coniochaetaceae</taxon>
        <taxon>Coniochaeta</taxon>
    </lineage>
</organism>
<evidence type="ECO:0000256" key="3">
    <source>
        <dbReference type="RuleBase" id="RU003616"/>
    </source>
</evidence>
<dbReference type="CDD" id="cd06464">
    <property type="entry name" value="ACD_sHsps-like"/>
    <property type="match status" value="1"/>
</dbReference>
<comment type="similarity">
    <text evidence="2 3">Belongs to the small heat shock protein (HSP20) family.</text>
</comment>
<dbReference type="InterPro" id="IPR008978">
    <property type="entry name" value="HSP20-like_chaperone"/>
</dbReference>